<evidence type="ECO:0000313" key="3">
    <source>
        <dbReference type="Proteomes" id="UP000483035"/>
    </source>
</evidence>
<dbReference type="EMBL" id="WUEY01000019">
    <property type="protein sequence ID" value="NEI73549.1"/>
    <property type="molecule type" value="Genomic_DNA"/>
</dbReference>
<reference evidence="2 3" key="1">
    <citation type="submission" date="2019-12" db="EMBL/GenBank/DDBJ databases">
        <title>Rhizobium genotypes associated with high levels of biological nitrogen fixation by grain legumes in a temperate-maritime cropping system.</title>
        <authorList>
            <person name="Maluk M."/>
            <person name="Francesc Ferrando Molina F."/>
            <person name="Lopez Del Egido L."/>
            <person name="Lafos M."/>
            <person name="Langarica-Fuentes A."/>
            <person name="Gebre Yohannes G."/>
            <person name="Young M.W."/>
            <person name="Martin P."/>
            <person name="Gantlett R."/>
            <person name="Kenicer G."/>
            <person name="Hawes C."/>
            <person name="Begg G.S."/>
            <person name="Quilliam R.S."/>
            <person name="Squire G.R."/>
            <person name="Poole P.S."/>
            <person name="Young P.W."/>
            <person name="Iannetta P.M."/>
            <person name="James E.K."/>
        </authorList>
    </citation>
    <scope>NUCLEOTIDE SEQUENCE [LARGE SCALE GENOMIC DNA]</scope>
    <source>
        <strain evidence="2 3">JHI1118</strain>
    </source>
</reference>
<organism evidence="2 3">
    <name type="scientific">Rhizobium lusitanum</name>
    <dbReference type="NCBI Taxonomy" id="293958"/>
    <lineage>
        <taxon>Bacteria</taxon>
        <taxon>Pseudomonadati</taxon>
        <taxon>Pseudomonadota</taxon>
        <taxon>Alphaproteobacteria</taxon>
        <taxon>Hyphomicrobiales</taxon>
        <taxon>Rhizobiaceae</taxon>
        <taxon>Rhizobium/Agrobacterium group</taxon>
        <taxon>Rhizobium</taxon>
    </lineage>
</organism>
<dbReference type="Proteomes" id="UP000483035">
    <property type="component" value="Unassembled WGS sequence"/>
</dbReference>
<accession>A0A6L9UE03</accession>
<dbReference type="AlphaFoldDB" id="A0A6L9UE03"/>
<sequence length="166" mass="18708">MPSFRFTILSAMVLMLALAGTASAATQHQLDRTTARAAHQAAPMSAAALKKLYAGRSWIWKDGAGFFSRHHGRFTAWSHTGAQRSYARGTWYATDRGKLCMSAIWYSRKSAAPNVSCFLHRQRSGIIYQKRASGGKWYIFRHNPIKHDDEVLKLRPGDYVRKHLPG</sequence>
<evidence type="ECO:0000313" key="2">
    <source>
        <dbReference type="EMBL" id="NEI73549.1"/>
    </source>
</evidence>
<protein>
    <submittedName>
        <fullName evidence="2">DUF995 domain-containing protein</fullName>
    </submittedName>
</protein>
<dbReference type="InterPro" id="IPR009337">
    <property type="entry name" value="DUF995"/>
</dbReference>
<evidence type="ECO:0000256" key="1">
    <source>
        <dbReference type="SAM" id="SignalP"/>
    </source>
</evidence>
<feature type="chain" id="PRO_5027109901" evidence="1">
    <location>
        <begin position="25"/>
        <end position="166"/>
    </location>
</feature>
<keyword evidence="1" id="KW-0732">Signal</keyword>
<name>A0A6L9UE03_9HYPH</name>
<dbReference type="Pfam" id="PF06191">
    <property type="entry name" value="DUF995"/>
    <property type="match status" value="1"/>
</dbReference>
<comment type="caution">
    <text evidence="2">The sequence shown here is derived from an EMBL/GenBank/DDBJ whole genome shotgun (WGS) entry which is preliminary data.</text>
</comment>
<dbReference type="RefSeq" id="WP_163991977.1">
    <property type="nucleotide sequence ID" value="NZ_WUEY01000019.1"/>
</dbReference>
<gene>
    <name evidence="2" type="ORF">GR212_28750</name>
</gene>
<proteinExistence type="predicted"/>
<feature type="signal peptide" evidence="1">
    <location>
        <begin position="1"/>
        <end position="24"/>
    </location>
</feature>